<feature type="compositionally biased region" description="Low complexity" evidence="1">
    <location>
        <begin position="111"/>
        <end position="139"/>
    </location>
</feature>
<feature type="compositionally biased region" description="Pro residues" evidence="1">
    <location>
        <begin position="97"/>
        <end position="110"/>
    </location>
</feature>
<feature type="compositionally biased region" description="Low complexity" evidence="1">
    <location>
        <begin position="146"/>
        <end position="158"/>
    </location>
</feature>
<feature type="compositionally biased region" description="Low complexity" evidence="1">
    <location>
        <begin position="85"/>
        <end position="96"/>
    </location>
</feature>
<gene>
    <name evidence="3" type="ORF">ACFPRH_31715</name>
</gene>
<feature type="compositionally biased region" description="Gly residues" evidence="1">
    <location>
        <begin position="162"/>
        <end position="172"/>
    </location>
</feature>
<dbReference type="EMBL" id="JBHSKP010000032">
    <property type="protein sequence ID" value="MFC5156289.1"/>
    <property type="molecule type" value="Genomic_DNA"/>
</dbReference>
<comment type="caution">
    <text evidence="3">The sequence shown here is derived from an EMBL/GenBank/DDBJ whole genome shotgun (WGS) entry which is preliminary data.</text>
</comment>
<dbReference type="Pfam" id="PF13360">
    <property type="entry name" value="PQQ_2"/>
    <property type="match status" value="1"/>
</dbReference>
<keyword evidence="4" id="KW-1185">Reference proteome</keyword>
<dbReference type="Proteomes" id="UP001596160">
    <property type="component" value="Unassembled WGS sequence"/>
</dbReference>
<evidence type="ECO:0000256" key="1">
    <source>
        <dbReference type="SAM" id="MobiDB-lite"/>
    </source>
</evidence>
<feature type="domain" description="Pyrrolo-quinoline quinone repeat" evidence="2">
    <location>
        <begin position="290"/>
        <end position="413"/>
    </location>
</feature>
<evidence type="ECO:0000259" key="2">
    <source>
        <dbReference type="Pfam" id="PF13360"/>
    </source>
</evidence>
<protein>
    <submittedName>
        <fullName evidence="3">PQQ-binding-like beta-propeller repeat protein</fullName>
    </submittedName>
</protein>
<dbReference type="PANTHER" id="PTHR34512">
    <property type="entry name" value="CELL SURFACE PROTEIN"/>
    <property type="match status" value="1"/>
</dbReference>
<dbReference type="PANTHER" id="PTHR34512:SF30">
    <property type="entry name" value="OUTER MEMBRANE PROTEIN ASSEMBLY FACTOR BAMB"/>
    <property type="match status" value="1"/>
</dbReference>
<sequence>MSQPPSQQPPGGFGAPQDRQPDPRQWPPQDRQPDQPQDAWHGAQDPRQNPWTAAPAPEQPADPRYGGPHIPPQDARPPAMPPYQGPQQPQQPQQYPQTPPAPPQGPPPGYGYPQQQQQQPQPGYGYQQQYPQQQPGPYGQQPPAPQLGYQWQDQGQPPYGTPPGGGTGGGGGFFKRKPAVVIGAATAALLVIGAGTYFVVSEGDSGASREKNVSKSDGPGPADPASEAPAPGTDAEAGAEDPGAEAGERPDGDGELNAGRQKGEARIAFVTTNDVDLPRNGVDAFGPWIAGDTVVRAMYKQIVGYSAADGKKKWTVPVDTEICSATLEPSPDGKIVVGVKDGHTEKAECLDLRMIDLKTGKPGWKKTLRTGEGFNALTDFTLTISGDTLGAAGLGNSFGFSMADGEQLFKGPVSGCKPFAFAGGPKLLAATQCPTTDWNKPKHQLQEIDPATGRAKWTYKAPEGWEVEKVFSADPIVVSLKQSKEKKWGVVALNANGTERSRIQGGKDKFQPRCGGSFVVLGENLEGCIGVAADADSLYMATQSARPGGANEIVAFDLDSGRPAWRTPSGGDSTIMPLRMEGGNVLAYREPTWDKGGMLATVAPSGGAPKPLLKLQDATAQEESTFYSSRMVYDGGRFFIASGRVSARNDAEELRTRTMMAFTK</sequence>
<dbReference type="InterPro" id="IPR011047">
    <property type="entry name" value="Quinoprotein_ADH-like_sf"/>
</dbReference>
<proteinExistence type="predicted"/>
<feature type="region of interest" description="Disordered" evidence="1">
    <location>
        <begin position="203"/>
        <end position="260"/>
    </location>
</feature>
<dbReference type="InterPro" id="IPR015943">
    <property type="entry name" value="WD40/YVTN_repeat-like_dom_sf"/>
</dbReference>
<feature type="compositionally biased region" description="Pro residues" evidence="1">
    <location>
        <begin position="69"/>
        <end position="84"/>
    </location>
</feature>
<name>A0ABW0AR72_9ACTN</name>
<organism evidence="3 4">
    <name type="scientific">Streptomyces amakusaensis</name>
    <dbReference type="NCBI Taxonomy" id="67271"/>
    <lineage>
        <taxon>Bacteria</taxon>
        <taxon>Bacillati</taxon>
        <taxon>Actinomycetota</taxon>
        <taxon>Actinomycetes</taxon>
        <taxon>Kitasatosporales</taxon>
        <taxon>Streptomycetaceae</taxon>
        <taxon>Streptomyces</taxon>
    </lineage>
</organism>
<dbReference type="SUPFAM" id="SSF50998">
    <property type="entry name" value="Quinoprotein alcohol dehydrogenase-like"/>
    <property type="match status" value="1"/>
</dbReference>
<dbReference type="Gene3D" id="2.130.10.10">
    <property type="entry name" value="YVTN repeat-like/Quinoprotein amine dehydrogenase"/>
    <property type="match status" value="1"/>
</dbReference>
<evidence type="ECO:0000313" key="4">
    <source>
        <dbReference type="Proteomes" id="UP001596160"/>
    </source>
</evidence>
<accession>A0ABW0AR72</accession>
<reference evidence="4" key="1">
    <citation type="journal article" date="2019" name="Int. J. Syst. Evol. Microbiol.">
        <title>The Global Catalogue of Microorganisms (GCM) 10K type strain sequencing project: providing services to taxonomists for standard genome sequencing and annotation.</title>
        <authorList>
            <consortium name="The Broad Institute Genomics Platform"/>
            <consortium name="The Broad Institute Genome Sequencing Center for Infectious Disease"/>
            <person name="Wu L."/>
            <person name="Ma J."/>
        </authorList>
    </citation>
    <scope>NUCLEOTIDE SEQUENCE [LARGE SCALE GENOMIC DNA]</scope>
    <source>
        <strain evidence="4">PCU 266</strain>
    </source>
</reference>
<evidence type="ECO:0000313" key="3">
    <source>
        <dbReference type="EMBL" id="MFC5156289.1"/>
    </source>
</evidence>
<feature type="region of interest" description="Disordered" evidence="1">
    <location>
        <begin position="1"/>
        <end position="172"/>
    </location>
</feature>
<dbReference type="RefSeq" id="WP_344471425.1">
    <property type="nucleotide sequence ID" value="NZ_BAAASB010000001.1"/>
</dbReference>
<dbReference type="InterPro" id="IPR002372">
    <property type="entry name" value="PQQ_rpt_dom"/>
</dbReference>